<accession>A0A367LBF6</accession>
<sequence>MPPSAADLESWWLGPGLPSLVHLVDSSELPVNARQCGFAQAVQQRLRAFDHNHDVATSLADAMAVLGAETAFQHELSPRKKMHEAMRCIFRRPEDGGLDGERALEGLEFLDSMEMHRQRLVSATSPAALTQQHSQLIEELHRQASFHYRQLHMGLRASVLMQDLGHGPGGKPNEAIMARLNALFPASTILRGTDDFEIAPYSVGLRDSIRFSVFEHLLSGEASSVHQQRAIHMKLFCWCDMPGYNQAREAMMKYSEEAKKLEDACLEALSAAERHRPTAAAAAGDGKPGPAPPVPNPLLRGMPGREISVSKTDTAAFAGDVDAPPVLAYPHDLSAVHFHQHPLAKDLGWTSRAKAQLGLVYEFDSENEAADNEAPPVPGPAPRSPGRAPRRAPPARATDDMPPVPPLPPIPESLKSNLTPKRWGKMVSRIKHRPGSPPPEESSAPPPPVPRRLRPTLKSHISNPELQSPRDTNDNIINTTLTIHDNSPPCIPSSSRADPLAIDSPSLDVIRVPGPPKFRLAEPRLSPMEYSRMYLVEKAQAEKEGRRCELPPPKKLWRWSPHHEDFLVIPKIPDNIRRDLHRSNPAPESSTTVPEEDDNQGTIMPCPRLSLNLGGMTTMFPSLMNLARLGMRLGSDPPSPPPSPPGRGRLGRPSRLSLMSIAEEPSQDDEQSRGGSPASATGTVIVHQQQSPDSAHQQHIESSSFYSDHSATIHADAEKENTIIPPKTTGTTILLSSERPVVEYSPANYDNFSPSPLVRRRHRPVEAMDLAELKPKPLALQHQPHPRVSDERISTLWQKLSDEIGEKLAEFTTGEGLDDDKLLEQSALVARPLLSATSKVRRFSLDWQTGISLAERKQLGFHRATSSDLIHTSASVPALSFVVDSGREPSGFTPRISRSVATKATSSGSQTIPAVSRWPMPPALPDSPTLPARDMPPIRKTIASSSSSSQGCTTSPQHAHGGDGFGSGRGLPGRGTVAGLTRMAPVGRGPLDALMTASSISSFALDRARTQDAVTILPKSYGPHTDTGRGRSISQGNAHGEMPRSYFDHSPDQSRLMRHVDRAKALFTASTPLGLLHRNTPSPTVGDEPKTARSTSSTSSPFSQFFRKKNRTQSDGVNPTGETPTERAIHSPRAGPFGGGDGRSLTSKKSWASRGWGSGGGGDGRSSHRKQQSGSSSRSAGLSTYAGGFETPIQSPDSLAGFPTLADEVPSPGEPLPPLPPVPSSWSRPRFPTPKPPRDEAAE</sequence>
<feature type="compositionally biased region" description="Low complexity" evidence="1">
    <location>
        <begin position="1172"/>
        <end position="1183"/>
    </location>
</feature>
<dbReference type="EMBL" id="LKCN02000010">
    <property type="protein sequence ID" value="RCI11745.1"/>
    <property type="molecule type" value="Genomic_DNA"/>
</dbReference>
<dbReference type="STRING" id="1330021.A0A367LBF6"/>
<dbReference type="OrthoDB" id="4889313at2759"/>
<feature type="compositionally biased region" description="Polar residues" evidence="1">
    <location>
        <begin position="1113"/>
        <end position="1123"/>
    </location>
</feature>
<dbReference type="Proteomes" id="UP000253664">
    <property type="component" value="Unassembled WGS sequence"/>
</dbReference>
<feature type="region of interest" description="Disordered" evidence="1">
    <location>
        <begin position="276"/>
        <end position="296"/>
    </location>
</feature>
<name>A0A367LBF6_9HYPO</name>
<gene>
    <name evidence="2" type="ORF">L249_7610</name>
</gene>
<feature type="region of interest" description="Disordered" evidence="1">
    <location>
        <begin position="578"/>
        <end position="606"/>
    </location>
</feature>
<proteinExistence type="predicted"/>
<keyword evidence="3" id="KW-1185">Reference proteome</keyword>
<evidence type="ECO:0000256" key="1">
    <source>
        <dbReference type="SAM" id="MobiDB-lite"/>
    </source>
</evidence>
<feature type="compositionally biased region" description="Polar residues" evidence="1">
    <location>
        <begin position="899"/>
        <end position="913"/>
    </location>
</feature>
<feature type="region of interest" description="Disordered" evidence="1">
    <location>
        <begin position="630"/>
        <end position="653"/>
    </location>
</feature>
<feature type="region of interest" description="Disordered" evidence="1">
    <location>
        <begin position="687"/>
        <end position="707"/>
    </location>
</feature>
<feature type="compositionally biased region" description="Pro residues" evidence="1">
    <location>
        <begin position="402"/>
        <end position="411"/>
    </location>
</feature>
<feature type="compositionally biased region" description="Basic residues" evidence="1">
    <location>
        <begin position="422"/>
        <end position="434"/>
    </location>
</feature>
<reference evidence="2 3" key="1">
    <citation type="journal article" date="2015" name="BMC Genomics">
        <title>Insights from the genome of Ophiocordyceps polyrhachis-furcata to pathogenicity and host specificity in insect fungi.</title>
        <authorList>
            <person name="Wichadakul D."/>
            <person name="Kobmoo N."/>
            <person name="Ingsriswang S."/>
            <person name="Tangphatsornruang S."/>
            <person name="Chantasingh D."/>
            <person name="Luangsa-ard J.J."/>
            <person name="Eurwilaichitr L."/>
        </authorList>
    </citation>
    <scope>NUCLEOTIDE SEQUENCE [LARGE SCALE GENOMIC DNA]</scope>
    <source>
        <strain evidence="2 3">BCC 54312</strain>
    </source>
</reference>
<evidence type="ECO:0000313" key="2">
    <source>
        <dbReference type="EMBL" id="RCI11745.1"/>
    </source>
</evidence>
<feature type="compositionally biased region" description="Gly residues" evidence="1">
    <location>
        <begin position="962"/>
        <end position="973"/>
    </location>
</feature>
<feature type="region of interest" description="Disordered" evidence="1">
    <location>
        <begin position="1018"/>
        <end position="1051"/>
    </location>
</feature>
<feature type="compositionally biased region" description="Pro residues" evidence="1">
    <location>
        <begin position="1212"/>
        <end position="1223"/>
    </location>
</feature>
<feature type="region of interest" description="Disordered" evidence="1">
    <location>
        <begin position="367"/>
        <end position="455"/>
    </location>
</feature>
<evidence type="ECO:0000313" key="3">
    <source>
        <dbReference type="Proteomes" id="UP000253664"/>
    </source>
</evidence>
<feature type="region of interest" description="Disordered" evidence="1">
    <location>
        <begin position="1071"/>
        <end position="1243"/>
    </location>
</feature>
<feature type="region of interest" description="Disordered" evidence="1">
    <location>
        <begin position="887"/>
        <end position="982"/>
    </location>
</feature>
<feature type="compositionally biased region" description="Pro residues" evidence="1">
    <location>
        <begin position="435"/>
        <end position="450"/>
    </location>
</feature>
<comment type="caution">
    <text evidence="2">The sequence shown here is derived from an EMBL/GenBank/DDBJ whole genome shotgun (WGS) entry which is preliminary data.</text>
</comment>
<dbReference type="AlphaFoldDB" id="A0A367LBF6"/>
<organism evidence="2 3">
    <name type="scientific">Ophiocordyceps polyrhachis-furcata BCC 54312</name>
    <dbReference type="NCBI Taxonomy" id="1330021"/>
    <lineage>
        <taxon>Eukaryota</taxon>
        <taxon>Fungi</taxon>
        <taxon>Dikarya</taxon>
        <taxon>Ascomycota</taxon>
        <taxon>Pezizomycotina</taxon>
        <taxon>Sordariomycetes</taxon>
        <taxon>Hypocreomycetidae</taxon>
        <taxon>Hypocreales</taxon>
        <taxon>Ophiocordycipitaceae</taxon>
        <taxon>Ophiocordyceps</taxon>
    </lineage>
</organism>
<protein>
    <submittedName>
        <fullName evidence="2">Uncharacterized protein</fullName>
    </submittedName>
</protein>